<reference evidence="2 3" key="1">
    <citation type="submission" date="2017-09" db="EMBL/GenBank/DDBJ databases">
        <authorList>
            <person name="Ehlers B."/>
            <person name="Leendertz F.H."/>
        </authorList>
    </citation>
    <scope>NUCLEOTIDE SEQUENCE [LARGE SCALE GENOMIC DNA]</scope>
    <source>
        <strain evidence="2 3">DSM 27208</strain>
    </source>
</reference>
<organism evidence="2 3">
    <name type="scientific">Natronoarchaeum philippinense</name>
    <dbReference type="NCBI Taxonomy" id="558529"/>
    <lineage>
        <taxon>Archaea</taxon>
        <taxon>Methanobacteriati</taxon>
        <taxon>Methanobacteriota</taxon>
        <taxon>Stenosarchaea group</taxon>
        <taxon>Halobacteria</taxon>
        <taxon>Halobacteriales</taxon>
        <taxon>Natronoarchaeaceae</taxon>
    </lineage>
</organism>
<keyword evidence="3" id="KW-1185">Reference proteome</keyword>
<dbReference type="Pfam" id="PF01022">
    <property type="entry name" value="HTH_5"/>
    <property type="match status" value="1"/>
</dbReference>
<name>A0A285NS61_NATPI</name>
<dbReference type="OrthoDB" id="337285at2157"/>
<dbReference type="Proteomes" id="UP000219453">
    <property type="component" value="Unassembled WGS sequence"/>
</dbReference>
<evidence type="ECO:0000259" key="1">
    <source>
        <dbReference type="Pfam" id="PF01022"/>
    </source>
</evidence>
<dbReference type="InterPro" id="IPR011991">
    <property type="entry name" value="ArsR-like_HTH"/>
</dbReference>
<dbReference type="InterPro" id="IPR036390">
    <property type="entry name" value="WH_DNA-bd_sf"/>
</dbReference>
<dbReference type="InterPro" id="IPR036388">
    <property type="entry name" value="WH-like_DNA-bd_sf"/>
</dbReference>
<dbReference type="RefSeq" id="WP_097008606.1">
    <property type="nucleotide sequence ID" value="NZ_OBEJ01000002.1"/>
</dbReference>
<dbReference type="CDD" id="cd00090">
    <property type="entry name" value="HTH_ARSR"/>
    <property type="match status" value="1"/>
</dbReference>
<evidence type="ECO:0000313" key="3">
    <source>
        <dbReference type="Proteomes" id="UP000219453"/>
    </source>
</evidence>
<proteinExistence type="predicted"/>
<accession>A0A285NS61</accession>
<dbReference type="InterPro" id="IPR001845">
    <property type="entry name" value="HTH_ArsR_DNA-bd_dom"/>
</dbReference>
<protein>
    <submittedName>
        <fullName evidence="2">Regulatory protein, arsR family</fullName>
    </submittedName>
</protein>
<dbReference type="Gene3D" id="1.10.10.10">
    <property type="entry name" value="Winged helix-like DNA-binding domain superfamily/Winged helix DNA-binding domain"/>
    <property type="match status" value="1"/>
</dbReference>
<evidence type="ECO:0000313" key="2">
    <source>
        <dbReference type="EMBL" id="SNZ12362.1"/>
    </source>
</evidence>
<sequence>MSAEQKPTPTQEEVIEVLREGRATPNHIKENTSIDSKHAVQHHLKELRLAGLVEKVNTGLYELANDK</sequence>
<dbReference type="SUPFAM" id="SSF46785">
    <property type="entry name" value="Winged helix' DNA-binding domain"/>
    <property type="match status" value="1"/>
</dbReference>
<dbReference type="AlphaFoldDB" id="A0A285NS61"/>
<feature type="domain" description="HTH arsR-type" evidence="1">
    <location>
        <begin position="9"/>
        <end position="55"/>
    </location>
</feature>
<dbReference type="EMBL" id="OBEJ01000002">
    <property type="protein sequence ID" value="SNZ12362.1"/>
    <property type="molecule type" value="Genomic_DNA"/>
</dbReference>
<gene>
    <name evidence="2" type="ORF">SAMN06269185_1654</name>
</gene>
<dbReference type="GO" id="GO:0003700">
    <property type="term" value="F:DNA-binding transcription factor activity"/>
    <property type="evidence" value="ECO:0007669"/>
    <property type="project" value="InterPro"/>
</dbReference>